<dbReference type="Gene3D" id="3.40.50.300">
    <property type="entry name" value="P-loop containing nucleotide triphosphate hydrolases"/>
    <property type="match status" value="1"/>
</dbReference>
<reference evidence="6 7" key="1">
    <citation type="submission" date="2019-09" db="EMBL/GenBank/DDBJ databases">
        <title>Genome sequencing of strain KACC 19322.</title>
        <authorList>
            <person name="Heo J."/>
            <person name="Kim S.-J."/>
            <person name="Kim J.-S."/>
            <person name="Hong S.-B."/>
            <person name="Kwon S.-W."/>
        </authorList>
    </citation>
    <scope>NUCLEOTIDE SEQUENCE [LARGE SCALE GENOMIC DNA]</scope>
    <source>
        <strain evidence="6 7">KACC 19322</strain>
    </source>
</reference>
<evidence type="ECO:0000256" key="4">
    <source>
        <dbReference type="ARBA" id="ARBA00022840"/>
    </source>
</evidence>
<dbReference type="EMBL" id="CP043504">
    <property type="protein sequence ID" value="QEO09550.1"/>
    <property type="molecule type" value="Genomic_DNA"/>
</dbReference>
<evidence type="ECO:0000256" key="2">
    <source>
        <dbReference type="ARBA" id="ARBA00022448"/>
    </source>
</evidence>
<dbReference type="InterPro" id="IPR003593">
    <property type="entry name" value="AAA+_ATPase"/>
</dbReference>
<keyword evidence="2" id="KW-0813">Transport</keyword>
<dbReference type="AlphaFoldDB" id="A0A5C1Y7C2"/>
<dbReference type="SMART" id="SM00382">
    <property type="entry name" value="AAA"/>
    <property type="match status" value="1"/>
</dbReference>
<sequence length="318" mass="33441">MSTSQTAAPPSEVGVVVDDVARSFGAVHAVRSVSFEAFPGQVTGLVGPNGSGKTTLLLMLATLLVPDRGTIRIGDYDPVAQSRAVRGLLGWMPDVLGSWSALSVRASLELTGRLYGLSRAAASIRAEELIALADLAPLANQATKVLSRGQKQRLSLARALVHDPRVLLLDEPASGLDPGARIALRVLLKRLAAEGRTIIVSSHVLAELDELADRAVFLEAGSSVSEDRVEAAKRTERGWRIRALDASGLYRELIASGIDAASIVREPQGFVVPLAGEDRAAELLAALVKAGVPVSSFAPSVGDLEHTFLDLNPGEAAR</sequence>
<feature type="domain" description="ABC transporter" evidence="5">
    <location>
        <begin position="15"/>
        <end position="245"/>
    </location>
</feature>
<dbReference type="InterPro" id="IPR027417">
    <property type="entry name" value="P-loop_NTPase"/>
</dbReference>
<organism evidence="6 7">
    <name type="scientific">Protaetiibacter larvae</name>
    <dbReference type="NCBI Taxonomy" id="2592654"/>
    <lineage>
        <taxon>Bacteria</taxon>
        <taxon>Bacillati</taxon>
        <taxon>Actinomycetota</taxon>
        <taxon>Actinomycetes</taxon>
        <taxon>Micrococcales</taxon>
        <taxon>Microbacteriaceae</taxon>
        <taxon>Protaetiibacter</taxon>
    </lineage>
</organism>
<dbReference type="RefSeq" id="WP_149324971.1">
    <property type="nucleotide sequence ID" value="NZ_CP043504.1"/>
</dbReference>
<dbReference type="GO" id="GO:0005524">
    <property type="term" value="F:ATP binding"/>
    <property type="evidence" value="ECO:0007669"/>
    <property type="project" value="UniProtKB-KW"/>
</dbReference>
<dbReference type="PANTHER" id="PTHR43335">
    <property type="entry name" value="ABC TRANSPORTER, ATP-BINDING PROTEIN"/>
    <property type="match status" value="1"/>
</dbReference>
<accession>A0A5C1Y7C2</accession>
<dbReference type="PANTHER" id="PTHR43335:SF3">
    <property type="entry name" value="ABC TRANSPORTER"/>
    <property type="match status" value="1"/>
</dbReference>
<gene>
    <name evidence="6" type="ORF">FLP23_05710</name>
</gene>
<evidence type="ECO:0000256" key="3">
    <source>
        <dbReference type="ARBA" id="ARBA00022741"/>
    </source>
</evidence>
<dbReference type="Proteomes" id="UP000322159">
    <property type="component" value="Chromosome"/>
</dbReference>
<dbReference type="KEGG" id="lyk:FLP23_05710"/>
<keyword evidence="4 6" id="KW-0067">ATP-binding</keyword>
<evidence type="ECO:0000259" key="5">
    <source>
        <dbReference type="PROSITE" id="PS50893"/>
    </source>
</evidence>
<dbReference type="PROSITE" id="PS50893">
    <property type="entry name" value="ABC_TRANSPORTER_2"/>
    <property type="match status" value="1"/>
</dbReference>
<dbReference type="SUPFAM" id="SSF52540">
    <property type="entry name" value="P-loop containing nucleoside triphosphate hydrolases"/>
    <property type="match status" value="1"/>
</dbReference>
<evidence type="ECO:0000256" key="1">
    <source>
        <dbReference type="ARBA" id="ARBA00005417"/>
    </source>
</evidence>
<dbReference type="Pfam" id="PF00005">
    <property type="entry name" value="ABC_tran"/>
    <property type="match status" value="1"/>
</dbReference>
<dbReference type="CDD" id="cd03230">
    <property type="entry name" value="ABC_DR_subfamily_A"/>
    <property type="match status" value="1"/>
</dbReference>
<protein>
    <submittedName>
        <fullName evidence="6">ABC transporter ATP-binding protein</fullName>
    </submittedName>
</protein>
<evidence type="ECO:0000313" key="7">
    <source>
        <dbReference type="Proteomes" id="UP000322159"/>
    </source>
</evidence>
<evidence type="ECO:0000313" key="6">
    <source>
        <dbReference type="EMBL" id="QEO09550.1"/>
    </source>
</evidence>
<dbReference type="OrthoDB" id="9804819at2"/>
<comment type="similarity">
    <text evidence="1">Belongs to the ABC transporter superfamily.</text>
</comment>
<name>A0A5C1Y7C2_9MICO</name>
<dbReference type="InterPro" id="IPR003439">
    <property type="entry name" value="ABC_transporter-like_ATP-bd"/>
</dbReference>
<dbReference type="GO" id="GO:0016887">
    <property type="term" value="F:ATP hydrolysis activity"/>
    <property type="evidence" value="ECO:0007669"/>
    <property type="project" value="InterPro"/>
</dbReference>
<proteinExistence type="inferred from homology"/>
<keyword evidence="7" id="KW-1185">Reference proteome</keyword>
<keyword evidence="3" id="KW-0547">Nucleotide-binding</keyword>